<reference evidence="1" key="1">
    <citation type="journal article" date="2022" name="New Phytol.">
        <title>Evolutionary transition to the ectomycorrhizal habit in the genomes of a hyperdiverse lineage of mushroom-forming fungi.</title>
        <authorList>
            <person name="Looney B."/>
            <person name="Miyauchi S."/>
            <person name="Morin E."/>
            <person name="Drula E."/>
            <person name="Courty P.E."/>
            <person name="Kohler A."/>
            <person name="Kuo A."/>
            <person name="LaButti K."/>
            <person name="Pangilinan J."/>
            <person name="Lipzen A."/>
            <person name="Riley R."/>
            <person name="Andreopoulos W."/>
            <person name="He G."/>
            <person name="Johnson J."/>
            <person name="Nolan M."/>
            <person name="Tritt A."/>
            <person name="Barry K.W."/>
            <person name="Grigoriev I.V."/>
            <person name="Nagy L.G."/>
            <person name="Hibbett D."/>
            <person name="Henrissat B."/>
            <person name="Matheny P.B."/>
            <person name="Labbe J."/>
            <person name="Martin F.M."/>
        </authorList>
    </citation>
    <scope>NUCLEOTIDE SEQUENCE</scope>
    <source>
        <strain evidence="1">BPL690</strain>
    </source>
</reference>
<dbReference type="Proteomes" id="UP001203297">
    <property type="component" value="Unassembled WGS sequence"/>
</dbReference>
<organism evidence="1 2">
    <name type="scientific">Multifurca ochricompacta</name>
    <dbReference type="NCBI Taxonomy" id="376703"/>
    <lineage>
        <taxon>Eukaryota</taxon>
        <taxon>Fungi</taxon>
        <taxon>Dikarya</taxon>
        <taxon>Basidiomycota</taxon>
        <taxon>Agaricomycotina</taxon>
        <taxon>Agaricomycetes</taxon>
        <taxon>Russulales</taxon>
        <taxon>Russulaceae</taxon>
        <taxon>Multifurca</taxon>
    </lineage>
</organism>
<dbReference type="EMBL" id="WTXG01000009">
    <property type="protein sequence ID" value="KAI0303308.1"/>
    <property type="molecule type" value="Genomic_DNA"/>
</dbReference>
<evidence type="ECO:0008006" key="3">
    <source>
        <dbReference type="Google" id="ProtNLM"/>
    </source>
</evidence>
<dbReference type="Gene3D" id="1.20.1280.50">
    <property type="match status" value="1"/>
</dbReference>
<evidence type="ECO:0000313" key="1">
    <source>
        <dbReference type="EMBL" id="KAI0303308.1"/>
    </source>
</evidence>
<accession>A0AAD4M6H7</accession>
<protein>
    <recommendedName>
        <fullName evidence="3">F-box domain-containing protein</fullName>
    </recommendedName>
</protein>
<sequence>MNSQQSPNLNHATSCVLRLSPTCVISRVNGAIRRLFSKVEEKKTGEHGSSLHDNGTGEDHECVTINSLPDNVLLEIFNRRRLSSPTDDMWEWHRLTHMCKRWQCVIFASPRRLDLRLLCTHGTPVRRTLDCWPVLPISIQYGGVVEHMPSVLKYEDNIIAA</sequence>
<evidence type="ECO:0000313" key="2">
    <source>
        <dbReference type="Proteomes" id="UP001203297"/>
    </source>
</evidence>
<name>A0AAD4M6H7_9AGAM</name>
<gene>
    <name evidence="1" type="ORF">B0F90DRAFT_1816145</name>
</gene>
<dbReference type="AlphaFoldDB" id="A0AAD4M6H7"/>
<proteinExistence type="predicted"/>
<keyword evidence="2" id="KW-1185">Reference proteome</keyword>
<comment type="caution">
    <text evidence="1">The sequence shown here is derived from an EMBL/GenBank/DDBJ whole genome shotgun (WGS) entry which is preliminary data.</text>
</comment>